<dbReference type="GO" id="GO:0009062">
    <property type="term" value="P:fatty acid catabolic process"/>
    <property type="evidence" value="ECO:0007669"/>
    <property type="project" value="InterPro"/>
</dbReference>
<dbReference type="InterPro" id="IPR045017">
    <property type="entry name" value="DECR2-like"/>
</dbReference>
<dbReference type="PANTHER" id="PTHR43296">
    <property type="entry name" value="PEROXISOMAL 2,4-DIENOYL-COA REDUCTASE"/>
    <property type="match status" value="1"/>
</dbReference>
<evidence type="ECO:0000256" key="1">
    <source>
        <dbReference type="ARBA" id="ARBA00022857"/>
    </source>
</evidence>
<dbReference type="PANTHER" id="PTHR43296:SF2">
    <property type="entry name" value="PEROXISOMAL 2,4-DIENOYL-COA REDUCTASE [(3E)-ENOYL-COA-PRODUCING]"/>
    <property type="match status" value="1"/>
</dbReference>
<evidence type="ECO:0000313" key="9">
    <source>
        <dbReference type="Proteomes" id="UP000235388"/>
    </source>
</evidence>
<keyword evidence="2" id="KW-0560">Oxidoreductase</keyword>
<feature type="region of interest" description="Disordered" evidence="6">
    <location>
        <begin position="275"/>
        <end position="299"/>
    </location>
</feature>
<protein>
    <recommendedName>
        <fullName evidence="3">2,4-dienoyl-CoA reductase [(3E)-enoyl-CoA-producing]</fullName>
        <ecNumber evidence="3">1.3.1.124</ecNumber>
    </recommendedName>
</protein>
<comment type="catalytic activity">
    <reaction evidence="4">
        <text>a (2E,4E)-dienoyl-CoA + NADPH + H(+) = a 4,5-saturated-(3E)-enoyl-CoA + NADP(+)</text>
        <dbReference type="Rhea" id="RHEA:45912"/>
        <dbReference type="ChEBI" id="CHEBI:15378"/>
        <dbReference type="ChEBI" id="CHEBI:57783"/>
        <dbReference type="ChEBI" id="CHEBI:58349"/>
        <dbReference type="ChEBI" id="CHEBI:85101"/>
        <dbReference type="ChEBI" id="CHEBI:85493"/>
        <dbReference type="EC" id="1.3.1.124"/>
    </reaction>
</comment>
<dbReference type="SUPFAM" id="SSF51735">
    <property type="entry name" value="NAD(P)-binding Rossmann-fold domains"/>
    <property type="match status" value="1"/>
</dbReference>
<dbReference type="EMBL" id="PGCI01000048">
    <property type="protein sequence ID" value="PLW45488.1"/>
    <property type="molecule type" value="Genomic_DNA"/>
</dbReference>
<evidence type="ECO:0000313" key="8">
    <source>
        <dbReference type="EMBL" id="PLW45488.1"/>
    </source>
</evidence>
<evidence type="ECO:0000313" key="7">
    <source>
        <dbReference type="EMBL" id="PLW28695.1"/>
    </source>
</evidence>
<name>A0A2N5TT79_9BASI</name>
<dbReference type="GO" id="GO:0008670">
    <property type="term" value="F:2,4-dienoyl-CoA reductase (NADPH) activity"/>
    <property type="evidence" value="ECO:0007669"/>
    <property type="project" value="InterPro"/>
</dbReference>
<dbReference type="EMBL" id="PGCJ01000436">
    <property type="protein sequence ID" value="PLW28695.1"/>
    <property type="molecule type" value="Genomic_DNA"/>
</dbReference>
<evidence type="ECO:0000256" key="3">
    <source>
        <dbReference type="ARBA" id="ARBA00026117"/>
    </source>
</evidence>
<dbReference type="Pfam" id="PF13561">
    <property type="entry name" value="adh_short_C2"/>
    <property type="match status" value="1"/>
</dbReference>
<dbReference type="GO" id="GO:0005777">
    <property type="term" value="C:peroxisome"/>
    <property type="evidence" value="ECO:0007669"/>
    <property type="project" value="TreeGrafter"/>
</dbReference>
<evidence type="ECO:0000256" key="6">
    <source>
        <dbReference type="SAM" id="MobiDB-lite"/>
    </source>
</evidence>
<proteinExistence type="predicted"/>
<evidence type="ECO:0000313" key="10">
    <source>
        <dbReference type="Proteomes" id="UP000235392"/>
    </source>
</evidence>
<keyword evidence="1" id="KW-0521">NADP</keyword>
<evidence type="ECO:0000256" key="2">
    <source>
        <dbReference type="ARBA" id="ARBA00023002"/>
    </source>
</evidence>
<dbReference type="Gene3D" id="3.40.50.720">
    <property type="entry name" value="NAD(P)-binding Rossmann-like Domain"/>
    <property type="match status" value="1"/>
</dbReference>
<dbReference type="InterPro" id="IPR002347">
    <property type="entry name" value="SDR_fam"/>
</dbReference>
<dbReference type="STRING" id="200324.A0A2N5TT79"/>
<dbReference type="PRINTS" id="PR00081">
    <property type="entry name" value="GDHRDH"/>
</dbReference>
<keyword evidence="9" id="KW-1185">Reference proteome</keyword>
<dbReference type="EC" id="1.3.1.124" evidence="3"/>
<dbReference type="Proteomes" id="UP000235392">
    <property type="component" value="Unassembled WGS sequence"/>
</dbReference>
<comment type="catalytic activity">
    <reaction evidence="5">
        <text>a (2E,4Z)-dienoyl-CoA + NADPH + H(+) = a 4,5-saturated-(3E)-enoyl-CoA + NADP(+)</text>
        <dbReference type="Rhea" id="RHEA:61892"/>
        <dbReference type="ChEBI" id="CHEBI:15378"/>
        <dbReference type="ChEBI" id="CHEBI:57783"/>
        <dbReference type="ChEBI" id="CHEBI:58349"/>
        <dbReference type="ChEBI" id="CHEBI:85099"/>
        <dbReference type="ChEBI" id="CHEBI:85493"/>
        <dbReference type="EC" id="1.3.1.124"/>
    </reaction>
</comment>
<organism evidence="7 9">
    <name type="scientific">Puccinia coronata f. sp. avenae</name>
    <dbReference type="NCBI Taxonomy" id="200324"/>
    <lineage>
        <taxon>Eukaryota</taxon>
        <taxon>Fungi</taxon>
        <taxon>Dikarya</taxon>
        <taxon>Basidiomycota</taxon>
        <taxon>Pucciniomycotina</taxon>
        <taxon>Pucciniomycetes</taxon>
        <taxon>Pucciniales</taxon>
        <taxon>Pucciniaceae</taxon>
        <taxon>Puccinia</taxon>
    </lineage>
</organism>
<comment type="caution">
    <text evidence="7">The sequence shown here is derived from an EMBL/GenBank/DDBJ whole genome shotgun (WGS) entry which is preliminary data.</text>
</comment>
<accession>A0A2N5TT79</accession>
<evidence type="ECO:0000256" key="4">
    <source>
        <dbReference type="ARBA" id="ARBA00048009"/>
    </source>
</evidence>
<dbReference type="InterPro" id="IPR036291">
    <property type="entry name" value="NAD(P)-bd_dom_sf"/>
</dbReference>
<dbReference type="OrthoDB" id="2136131at2759"/>
<reference evidence="9 10" key="1">
    <citation type="submission" date="2017-11" db="EMBL/GenBank/DDBJ databases">
        <title>De novo assembly and phasing of dikaryotic genomes from two isolates of Puccinia coronata f. sp. avenae, the causal agent of oat crown rust.</title>
        <authorList>
            <person name="Miller M.E."/>
            <person name="Zhang Y."/>
            <person name="Omidvar V."/>
            <person name="Sperschneider J."/>
            <person name="Schwessinger B."/>
            <person name="Raley C."/>
            <person name="Palmer J.M."/>
            <person name="Garnica D."/>
            <person name="Upadhyaya N."/>
            <person name="Rathjen J."/>
            <person name="Taylor J.M."/>
            <person name="Park R.F."/>
            <person name="Dodds P.N."/>
            <person name="Hirsch C.D."/>
            <person name="Kianian S.F."/>
            <person name="Figueroa M."/>
        </authorList>
    </citation>
    <scope>NUCLEOTIDE SEQUENCE [LARGE SCALE GENOMIC DNA]</scope>
    <source>
        <strain evidence="7">12NC29</strain>
        <strain evidence="8">12SD80</strain>
    </source>
</reference>
<evidence type="ECO:0000256" key="5">
    <source>
        <dbReference type="ARBA" id="ARBA00048340"/>
    </source>
</evidence>
<sequence>MSSHPAHSPSKTTAYVPSNSVFKEDIFRGKVLFCTGGGTGICQKMVEAVMRHGASAFIFGRRENVLHLAASALSTDTLQRCSYAAGDVRSVESLEKAVAKCIAEFGRIDFVISGAAGNFLCPIDQLSSNAFKSVVEIDLLGTYNTVKATLPHIKASQGSFISVSATLHYYGTPLQAHVSSAKAGVDALSQALAVEFGPHGIRSNVIAPGLIGDTEGFTRLSTPESQKTILKNIPLRRFGTRGDIANATVFLFSPAASYITGTILICDGGEHHTRTPASFGDSDPTKQDLNKTKKPSSKL</sequence>
<dbReference type="CDD" id="cd05369">
    <property type="entry name" value="TER_DECR_SDR_a"/>
    <property type="match status" value="1"/>
</dbReference>
<dbReference type="AlphaFoldDB" id="A0A2N5TT79"/>
<dbReference type="Proteomes" id="UP000235388">
    <property type="component" value="Unassembled WGS sequence"/>
</dbReference>
<gene>
    <name evidence="7" type="ORF">PCANC_23491</name>
    <name evidence="8" type="ORF">PCASD_05966</name>
</gene>